<dbReference type="RefSeq" id="WP_176786027.1">
    <property type="nucleotide sequence ID" value="NZ_FNCP01000001.1"/>
</dbReference>
<proteinExistence type="predicted"/>
<protein>
    <submittedName>
        <fullName evidence="1">Uncharacterized protein</fullName>
    </submittedName>
</protein>
<sequence length="165" mass="19591">MENILDEKWFIEETAAQALVEILNSKYGKDYIIFDHTDRPDIVIENQTDGTRLGVEVTHLFYDSDEARYVFGRSNERHNPPAPEYLEGYVRRLNALLLQKSEKAKGYNHDYPLALLIRVVSPLFHMCNFKVYRSGIIVPPSDFQYIWLLFYDFVERRWTLLKQLR</sequence>
<evidence type="ECO:0000313" key="1">
    <source>
        <dbReference type="EMBL" id="SDG14741.1"/>
    </source>
</evidence>
<accession>A0A1G7RVF8</accession>
<evidence type="ECO:0000313" key="2">
    <source>
        <dbReference type="Proteomes" id="UP000198656"/>
    </source>
</evidence>
<organism evidence="1 2">
    <name type="scientific">Desulfosporosinus hippei DSM 8344</name>
    <dbReference type="NCBI Taxonomy" id="1121419"/>
    <lineage>
        <taxon>Bacteria</taxon>
        <taxon>Bacillati</taxon>
        <taxon>Bacillota</taxon>
        <taxon>Clostridia</taxon>
        <taxon>Eubacteriales</taxon>
        <taxon>Desulfitobacteriaceae</taxon>
        <taxon>Desulfosporosinus</taxon>
    </lineage>
</organism>
<dbReference type="EMBL" id="FNCP01000001">
    <property type="protein sequence ID" value="SDG14741.1"/>
    <property type="molecule type" value="Genomic_DNA"/>
</dbReference>
<name>A0A1G7RVF8_9FIRM</name>
<dbReference type="STRING" id="1121419.SAMN05443529_101208"/>
<keyword evidence="2" id="KW-1185">Reference proteome</keyword>
<reference evidence="2" key="1">
    <citation type="submission" date="2016-10" db="EMBL/GenBank/DDBJ databases">
        <authorList>
            <person name="Varghese N."/>
            <person name="Submissions S."/>
        </authorList>
    </citation>
    <scope>NUCLEOTIDE SEQUENCE [LARGE SCALE GENOMIC DNA]</scope>
    <source>
        <strain evidence="2">DSM 8344</strain>
    </source>
</reference>
<gene>
    <name evidence="1" type="ORF">SAMN05443529_101208</name>
</gene>
<dbReference type="AlphaFoldDB" id="A0A1G7RVF8"/>
<dbReference type="Proteomes" id="UP000198656">
    <property type="component" value="Unassembled WGS sequence"/>
</dbReference>